<protein>
    <submittedName>
        <fullName evidence="1">Uncharacterized protein</fullName>
    </submittedName>
</protein>
<gene>
    <name evidence="1" type="ORF">XENOCAPTIV_024086</name>
</gene>
<sequence>MLMFPAGSCSSAASSNVLLQDSGRRGNLKHNIHFKDSQRHKPELRFLRQTVQLEYKKHEPESLRKAVKWSFVWLFCRFSGCKTWKQKKFTAGSCSFSSAAP</sequence>
<evidence type="ECO:0000313" key="2">
    <source>
        <dbReference type="Proteomes" id="UP001434883"/>
    </source>
</evidence>
<accession>A0ABV0RN41</accession>
<comment type="caution">
    <text evidence="1">The sequence shown here is derived from an EMBL/GenBank/DDBJ whole genome shotgun (WGS) entry which is preliminary data.</text>
</comment>
<dbReference type="EMBL" id="JAHRIN010050968">
    <property type="protein sequence ID" value="MEQ2209097.1"/>
    <property type="molecule type" value="Genomic_DNA"/>
</dbReference>
<dbReference type="Proteomes" id="UP001434883">
    <property type="component" value="Unassembled WGS sequence"/>
</dbReference>
<reference evidence="1 2" key="1">
    <citation type="submission" date="2021-06" db="EMBL/GenBank/DDBJ databases">
        <authorList>
            <person name="Palmer J.M."/>
        </authorList>
    </citation>
    <scope>NUCLEOTIDE SEQUENCE [LARGE SCALE GENOMIC DNA]</scope>
    <source>
        <strain evidence="1 2">XC_2019</strain>
        <tissue evidence="1">Muscle</tissue>
    </source>
</reference>
<keyword evidence="2" id="KW-1185">Reference proteome</keyword>
<proteinExistence type="predicted"/>
<evidence type="ECO:0000313" key="1">
    <source>
        <dbReference type="EMBL" id="MEQ2209097.1"/>
    </source>
</evidence>
<organism evidence="1 2">
    <name type="scientific">Xenoophorus captivus</name>
    <dbReference type="NCBI Taxonomy" id="1517983"/>
    <lineage>
        <taxon>Eukaryota</taxon>
        <taxon>Metazoa</taxon>
        <taxon>Chordata</taxon>
        <taxon>Craniata</taxon>
        <taxon>Vertebrata</taxon>
        <taxon>Euteleostomi</taxon>
        <taxon>Actinopterygii</taxon>
        <taxon>Neopterygii</taxon>
        <taxon>Teleostei</taxon>
        <taxon>Neoteleostei</taxon>
        <taxon>Acanthomorphata</taxon>
        <taxon>Ovalentaria</taxon>
        <taxon>Atherinomorphae</taxon>
        <taxon>Cyprinodontiformes</taxon>
        <taxon>Goodeidae</taxon>
        <taxon>Xenoophorus</taxon>
    </lineage>
</organism>
<name>A0ABV0RN41_9TELE</name>